<name>A0AAT9LE66_9FIRM</name>
<gene>
    <name evidence="2" type="ORF">IMF26_02770</name>
</gene>
<keyword evidence="1" id="KW-0472">Membrane</keyword>
<proteinExistence type="predicted"/>
<keyword evidence="1" id="KW-1133">Transmembrane helix</keyword>
<feature type="transmembrane region" description="Helical" evidence="1">
    <location>
        <begin position="250"/>
        <end position="268"/>
    </location>
</feature>
<evidence type="ECO:0008006" key="3">
    <source>
        <dbReference type="Google" id="ProtNLM"/>
    </source>
</evidence>
<evidence type="ECO:0000256" key="1">
    <source>
        <dbReference type="SAM" id="Phobius"/>
    </source>
</evidence>
<sequence>MRALKKFAEVDRRYLYLLLLIVVIVPLVKPLGIPIDVSSSTMKFVNAVDSLQPGDRMLLVFDYSIGGGPDVDPQAQVVMAHALSKGAKVVCVAFVDTGLQYATKAIEFWEKRGKVYGEDMINLGYAAGAETAVSAFAQDIRAVFPTDVRGKRLDEYPIMQGIKNAGDFKLIAEFATGIPGPAEWIRQVQTRYKVPLACGVVAVMGPQNEPYLQSGQLVGLLGGGLKSAAEYEIAVKMPGAATAAMDAQSLGHVAIVLFVILGNIVFIIEKSEEKSKKPTRK</sequence>
<organism evidence="2">
    <name type="scientific">Candidatus Fermentithermobacillus carboniphilus</name>
    <dbReference type="NCBI Taxonomy" id="3085328"/>
    <lineage>
        <taxon>Bacteria</taxon>
        <taxon>Bacillati</taxon>
        <taxon>Bacillota</taxon>
        <taxon>Candidatus Fermentithermobacillia</taxon>
        <taxon>Candidatus Fermentithermobacillales</taxon>
        <taxon>Candidatus Fermentithermobacillaceae</taxon>
        <taxon>Candidatus Fermentithermobacillus</taxon>
    </lineage>
</organism>
<dbReference type="AlphaFoldDB" id="A0AAT9LE66"/>
<accession>A0AAT9LE66</accession>
<reference evidence="2" key="1">
    <citation type="submission" date="2020-10" db="EMBL/GenBank/DDBJ databases">
        <authorList>
            <person name="Kadnikov V."/>
            <person name="Beletsky A.V."/>
            <person name="Mardanov A.V."/>
            <person name="Karnachuk O.V."/>
            <person name="Ravin N.V."/>
        </authorList>
    </citation>
    <scope>NUCLEOTIDE SEQUENCE</scope>
    <source>
        <strain evidence="2">Bu02</strain>
    </source>
</reference>
<dbReference type="KEGG" id="fcz:IMF26_02770"/>
<dbReference type="EMBL" id="CP062796">
    <property type="protein sequence ID" value="QUL99008.1"/>
    <property type="molecule type" value="Genomic_DNA"/>
</dbReference>
<evidence type="ECO:0000313" key="2">
    <source>
        <dbReference type="EMBL" id="QUL99008.1"/>
    </source>
</evidence>
<protein>
    <recommendedName>
        <fullName evidence="3">VWA domain-containing protein</fullName>
    </recommendedName>
</protein>
<reference evidence="2" key="2">
    <citation type="journal article" date="2023" name="Biology">
        <title>Prokaryotic Life Associated with Coal-Fire Gas Vents Revealed by Metagenomics.</title>
        <authorList>
            <person name="Kadnikov V.V."/>
            <person name="Mardanov A.V."/>
            <person name="Beletsky A.V."/>
            <person name="Karnachuk O.V."/>
            <person name="Ravin N.V."/>
        </authorList>
    </citation>
    <scope>NUCLEOTIDE SEQUENCE</scope>
    <source>
        <strain evidence="2">Bu02</strain>
    </source>
</reference>
<keyword evidence="1" id="KW-0812">Transmembrane</keyword>